<dbReference type="SUPFAM" id="SSF110921">
    <property type="entry name" value="2-isopropylmalate synthase LeuA, allosteric (dimerisation) domain"/>
    <property type="match status" value="1"/>
</dbReference>
<accession>A0A857MJ26</accession>
<organism evidence="2">
    <name type="scientific">Gordonia amarae</name>
    <dbReference type="NCBI Taxonomy" id="36821"/>
    <lineage>
        <taxon>Bacteria</taxon>
        <taxon>Bacillati</taxon>
        <taxon>Actinomycetota</taxon>
        <taxon>Actinomycetes</taxon>
        <taxon>Mycobacteriales</taxon>
        <taxon>Gordoniaceae</taxon>
        <taxon>Gordonia</taxon>
    </lineage>
</organism>
<dbReference type="RefSeq" id="WP_005193498.1">
    <property type="nucleotide sequence ID" value="NZ_CP045804.1"/>
</dbReference>
<evidence type="ECO:0000256" key="1">
    <source>
        <dbReference type="ARBA" id="ARBA00022679"/>
    </source>
</evidence>
<dbReference type="GO" id="GO:0016740">
    <property type="term" value="F:transferase activity"/>
    <property type="evidence" value="ECO:0007669"/>
    <property type="project" value="UniProtKB-KW"/>
</dbReference>
<name>A0A857MJ26_9ACTN</name>
<proteinExistence type="predicted"/>
<protein>
    <submittedName>
        <fullName evidence="2">Uncharacterized protein</fullName>
    </submittedName>
</protein>
<keyword evidence="1" id="KW-0808">Transferase</keyword>
<evidence type="ECO:0000313" key="2">
    <source>
        <dbReference type="EMBL" id="QHN41269.1"/>
    </source>
</evidence>
<dbReference type="EMBL" id="CP045810">
    <property type="protein sequence ID" value="QHN41269.1"/>
    <property type="molecule type" value="Genomic_DNA"/>
</dbReference>
<reference evidence="2" key="1">
    <citation type="journal article" date="2021" name="Nat. Microbiol.">
        <title>Cocultivation of an ultrasmall environmental parasitic bacterium with lytic ability against bacteria associated with wastewater foams.</title>
        <authorList>
            <person name="Batinovic S."/>
            <person name="Rose J.J.A."/>
            <person name="Ratcliffe J."/>
            <person name="Seviour R.J."/>
            <person name="Petrovski S."/>
        </authorList>
    </citation>
    <scope>NUCLEOTIDE SEQUENCE</scope>
    <source>
        <strain evidence="2">CON44</strain>
    </source>
</reference>
<sequence length="123" mass="13342">MTWEDFTDQYSGDGHIRLAAYSTKPADRDMIDCQATLAVADDLFSLRATATGPVGAMTSILHDIGAPVAIVELRQRKTDDAFATYLLCEHNGTRRWAYGTGTTGDDANVNALVAGANRLHEPR</sequence>
<dbReference type="InterPro" id="IPR036230">
    <property type="entry name" value="LeuA_allosteric_dom_sf"/>
</dbReference>
<dbReference type="AlphaFoldDB" id="A0A857MJ26"/>
<gene>
    <name evidence="2" type="ORF">GII30_20735</name>
</gene>
<dbReference type="Gene3D" id="3.30.160.270">
    <property type="match status" value="1"/>
</dbReference>